<dbReference type="STRING" id="520762.AN619_26620"/>
<protein>
    <recommendedName>
        <fullName evidence="3">Nucleotide-diphospho-sugar transferase domain-containing protein</fullName>
    </recommendedName>
</protein>
<organism evidence="1 2">
    <name type="scientific">Thermotalea metallivorans</name>
    <dbReference type="NCBI Taxonomy" id="520762"/>
    <lineage>
        <taxon>Bacteria</taxon>
        <taxon>Bacillati</taxon>
        <taxon>Bacillota</taxon>
        <taxon>Clostridia</taxon>
        <taxon>Peptostreptococcales</taxon>
        <taxon>Thermotaleaceae</taxon>
        <taxon>Thermotalea</taxon>
    </lineage>
</organism>
<comment type="caution">
    <text evidence="1">The sequence shown here is derived from an EMBL/GenBank/DDBJ whole genome shotgun (WGS) entry which is preliminary data.</text>
</comment>
<dbReference type="Proteomes" id="UP000070456">
    <property type="component" value="Unassembled WGS sequence"/>
</dbReference>
<dbReference type="PATRIC" id="fig|520762.4.peg.2938"/>
<dbReference type="AlphaFoldDB" id="A0A140L0H7"/>
<dbReference type="SUPFAM" id="SSF53448">
    <property type="entry name" value="Nucleotide-diphospho-sugar transferases"/>
    <property type="match status" value="1"/>
</dbReference>
<dbReference type="GO" id="GO:0016757">
    <property type="term" value="F:glycosyltransferase activity"/>
    <property type="evidence" value="ECO:0007669"/>
    <property type="project" value="InterPro"/>
</dbReference>
<dbReference type="EMBL" id="LOEE01000065">
    <property type="protein sequence ID" value="KXG74052.1"/>
    <property type="molecule type" value="Genomic_DNA"/>
</dbReference>
<gene>
    <name evidence="1" type="ORF">AN619_26620</name>
</gene>
<sequence>MNNGFCVILTKDRLYQAVALYRSLRHNTKAMKLNMFILCLDNETLDILNKMQLEKVTLIHVNEIENEHLSNKKQERKINEYCWTLKPIFLQYVFDKFPHIDRVTYLDADLCFFGDPAQIFFDAPHCIILLSRHDFLENYKFVEDESGKYNSGFISFKRHPISYDCLKWWKERCLEWCHDRSENGKFGDQKYLDMMPSLFSGVCDINTPGVNIAPWNHGKYKISVKEGNFYVNNDRLIFYHYCGLRLVSHNLMALTVGFDKKFIPLIHKPYIYVLKDVIKDISAVAPTFNGYYIEEGRKPLAEFYEI</sequence>
<accession>A0A140L0H7</accession>
<dbReference type="InterPro" id="IPR029044">
    <property type="entry name" value="Nucleotide-diphossugar_trans"/>
</dbReference>
<keyword evidence="2" id="KW-1185">Reference proteome</keyword>
<evidence type="ECO:0008006" key="3">
    <source>
        <dbReference type="Google" id="ProtNLM"/>
    </source>
</evidence>
<dbReference type="RefSeq" id="WP_068557716.1">
    <property type="nucleotide sequence ID" value="NZ_LOEE01000065.1"/>
</dbReference>
<dbReference type="Gene3D" id="3.90.550.10">
    <property type="entry name" value="Spore Coat Polysaccharide Biosynthesis Protein SpsA, Chain A"/>
    <property type="match status" value="1"/>
</dbReference>
<name>A0A140L0H7_9FIRM</name>
<dbReference type="OrthoDB" id="186344at2"/>
<dbReference type="InterPro" id="IPR002495">
    <property type="entry name" value="Glyco_trans_8"/>
</dbReference>
<evidence type="ECO:0000313" key="1">
    <source>
        <dbReference type="EMBL" id="KXG74052.1"/>
    </source>
</evidence>
<evidence type="ECO:0000313" key="2">
    <source>
        <dbReference type="Proteomes" id="UP000070456"/>
    </source>
</evidence>
<dbReference type="Pfam" id="PF01501">
    <property type="entry name" value="Glyco_transf_8"/>
    <property type="match status" value="1"/>
</dbReference>
<reference evidence="1 2" key="1">
    <citation type="submission" date="2015-12" db="EMBL/GenBank/DDBJ databases">
        <title>Draft genome sequence of the thermoanaerobe Thermotalea metallivorans, an isolate from the runoff channel of the Great Artesian Basin, Australia.</title>
        <authorList>
            <person name="Patel B.K."/>
        </authorList>
    </citation>
    <scope>NUCLEOTIDE SEQUENCE [LARGE SCALE GENOMIC DNA]</scope>
    <source>
        <strain evidence="1 2">B2-1</strain>
    </source>
</reference>
<proteinExistence type="predicted"/>